<dbReference type="Gene3D" id="3.40.50.300">
    <property type="entry name" value="P-loop containing nucleotide triphosphate hydrolases"/>
    <property type="match status" value="1"/>
</dbReference>
<dbReference type="InterPro" id="IPR027417">
    <property type="entry name" value="P-loop_NTPase"/>
</dbReference>
<evidence type="ECO:0000256" key="4">
    <source>
        <dbReference type="ARBA" id="ARBA00022777"/>
    </source>
</evidence>
<dbReference type="PANTHER" id="PTHR23359">
    <property type="entry name" value="NUCLEOTIDE KINASE"/>
    <property type="match status" value="1"/>
</dbReference>
<comment type="subunit">
    <text evidence="6">Monomer.</text>
</comment>
<evidence type="ECO:0000256" key="2">
    <source>
        <dbReference type="ARBA" id="ARBA00022727"/>
    </source>
</evidence>
<evidence type="ECO:0000256" key="1">
    <source>
        <dbReference type="ARBA" id="ARBA00022679"/>
    </source>
</evidence>
<dbReference type="Proteomes" id="UP000228949">
    <property type="component" value="Unassembled WGS sequence"/>
</dbReference>
<dbReference type="InterPro" id="IPR000850">
    <property type="entry name" value="Adenylat/UMP-CMP_kin"/>
</dbReference>
<name>A0A2M7B683_9BACT</name>
<dbReference type="GO" id="GO:0004017">
    <property type="term" value="F:AMP kinase activity"/>
    <property type="evidence" value="ECO:0007669"/>
    <property type="project" value="UniProtKB-EC"/>
</dbReference>
<organism evidence="7 8">
    <name type="scientific">Candidatus Wolfebacteria bacterium CG03_land_8_20_14_0_80_40_12</name>
    <dbReference type="NCBI Taxonomy" id="1975069"/>
    <lineage>
        <taxon>Bacteria</taxon>
        <taxon>Candidatus Wolfeibacteriota</taxon>
    </lineage>
</organism>
<dbReference type="PRINTS" id="PR00094">
    <property type="entry name" value="ADENYLTKNASE"/>
</dbReference>
<dbReference type="Pfam" id="PF00406">
    <property type="entry name" value="ADK"/>
    <property type="match status" value="1"/>
</dbReference>
<comment type="catalytic activity">
    <reaction evidence="6">
        <text>AMP + ATP = 2 ADP</text>
        <dbReference type="Rhea" id="RHEA:12973"/>
        <dbReference type="ChEBI" id="CHEBI:30616"/>
        <dbReference type="ChEBI" id="CHEBI:456215"/>
        <dbReference type="ChEBI" id="CHEBI:456216"/>
        <dbReference type="EC" id="2.7.4.3"/>
    </reaction>
</comment>
<proteinExistence type="inferred from homology"/>
<dbReference type="SUPFAM" id="SSF52540">
    <property type="entry name" value="P-loop containing nucleoside triphosphate hydrolases"/>
    <property type="match status" value="1"/>
</dbReference>
<keyword evidence="1 5" id="KW-0808">Transferase</keyword>
<keyword evidence="6" id="KW-0067">ATP-binding</keyword>
<dbReference type="EMBL" id="PEVJ01000010">
    <property type="protein sequence ID" value="PIU98624.1"/>
    <property type="molecule type" value="Genomic_DNA"/>
</dbReference>
<dbReference type="AlphaFoldDB" id="A0A2M7B683"/>
<dbReference type="GO" id="GO:0005524">
    <property type="term" value="F:ATP binding"/>
    <property type="evidence" value="ECO:0007669"/>
    <property type="project" value="UniProtKB-KW"/>
</dbReference>
<evidence type="ECO:0000256" key="5">
    <source>
        <dbReference type="RuleBase" id="RU003330"/>
    </source>
</evidence>
<keyword evidence="3 6" id="KW-0547">Nucleotide-binding</keyword>
<gene>
    <name evidence="7" type="ORF">COS61_00320</name>
</gene>
<evidence type="ECO:0000313" key="8">
    <source>
        <dbReference type="Proteomes" id="UP000228949"/>
    </source>
</evidence>
<accession>A0A2M7B683</accession>
<comment type="subcellular location">
    <subcellularLocation>
        <location evidence="6">Cytoplasm</location>
    </subcellularLocation>
</comment>
<evidence type="ECO:0000256" key="3">
    <source>
        <dbReference type="ARBA" id="ARBA00022741"/>
    </source>
</evidence>
<dbReference type="EC" id="2.7.4.3" evidence="6"/>
<evidence type="ECO:0000313" key="7">
    <source>
        <dbReference type="EMBL" id="PIU98624.1"/>
    </source>
</evidence>
<comment type="caution">
    <text evidence="7">The sequence shown here is derived from an EMBL/GenBank/DDBJ whole genome shotgun (WGS) entry which is preliminary data.</text>
</comment>
<keyword evidence="2" id="KW-0545">Nucleotide biosynthesis</keyword>
<sequence>MTAIIIIGPPGSGKGTQAKLLADKLNLFNFDTGSYLRSILYNPRFNNNREIQKERKINEDGKLNTPSWVLKVISQKIKKLSKLDQSVVFSGSPRTLFEAFGDKKHRGLMELLDKECGKNNIYIFVLDIAEQESIKRNSKRSLCSLCNATFLARYQNLKTCPFCGDKIIHRKDDNKNVILIRLKEYKERTRPILKELKKKKYKICRINGKPAPYQIHKKIMRQYA</sequence>
<protein>
    <recommendedName>
        <fullName evidence="6">Adenylate kinase</fullName>
        <ecNumber evidence="6">2.7.4.3</ecNumber>
    </recommendedName>
</protein>
<dbReference type="GO" id="GO:0005737">
    <property type="term" value="C:cytoplasm"/>
    <property type="evidence" value="ECO:0007669"/>
    <property type="project" value="UniProtKB-SubCell"/>
</dbReference>
<evidence type="ECO:0000256" key="6">
    <source>
        <dbReference type="RuleBase" id="RU003331"/>
    </source>
</evidence>
<keyword evidence="4 5" id="KW-0418">Kinase</keyword>
<comment type="similarity">
    <text evidence="5">Belongs to the adenylate kinase family.</text>
</comment>
<reference evidence="8" key="1">
    <citation type="submission" date="2017-09" db="EMBL/GenBank/DDBJ databases">
        <title>Depth-based differentiation of microbial function through sediment-hosted aquifers and enrichment of novel symbionts in the deep terrestrial subsurface.</title>
        <authorList>
            <person name="Probst A.J."/>
            <person name="Ladd B."/>
            <person name="Jarett J.K."/>
            <person name="Geller-Mcgrath D.E."/>
            <person name="Sieber C.M.K."/>
            <person name="Emerson J.B."/>
            <person name="Anantharaman K."/>
            <person name="Thomas B.C."/>
            <person name="Malmstrom R."/>
            <person name="Stieglmeier M."/>
            <person name="Klingl A."/>
            <person name="Woyke T."/>
            <person name="Ryan C.M."/>
            <person name="Banfield J.F."/>
        </authorList>
    </citation>
    <scope>NUCLEOTIDE SEQUENCE [LARGE SCALE GENOMIC DNA]</scope>
</reference>
<dbReference type="CDD" id="cd01428">
    <property type="entry name" value="ADK"/>
    <property type="match status" value="1"/>
</dbReference>